<feature type="region of interest" description="Disordered" evidence="2">
    <location>
        <begin position="267"/>
        <end position="287"/>
    </location>
</feature>
<gene>
    <name evidence="4" type="ORF">Tco_1053743</name>
</gene>
<evidence type="ECO:0000256" key="1">
    <source>
        <dbReference type="SAM" id="Coils"/>
    </source>
</evidence>
<feature type="domain" description="Tf2-1-like SH3-like" evidence="3">
    <location>
        <begin position="1"/>
        <end position="61"/>
    </location>
</feature>
<evidence type="ECO:0000259" key="3">
    <source>
        <dbReference type="Pfam" id="PF24626"/>
    </source>
</evidence>
<sequence>MLKVSPRKGVIRFGKRGKLNPRYIGPFKILERIGPVAYKLELPEEISNIHSTFYVSNLKKCLSNESLVIPMKELRLDDKLNFVEEPVEIMDREVKQLKQSRIPIVKNKVLVVKPHNKTPYELFRGRTPALSFMRPFGCHVTILNTLDYLGKFYGKSDEGFFVGYSMNVGYLGSDRPKWQFDIDVLTKSMNYVPVVAGTNSNDSVGTEESIGTGHSSKETRSSQDYILMPLWKDGLLFDSSLKNASNDEPQPSSDAKKKDYEGVCKESGIADQEKSKNSTQGVNTVGPKVDMSNITTIYPVPSTPNTRIHKDHSLDHVIGDVQSGVLTRRMIKTTNEQGFIRRAQKGNPSIKRSKLDRSYARRASTIQVIIGLDLGGFTTWQKTIGTKWVYRNKKDEKGIVIRNKARQGCTGKYTMASRPDIMFAVCAYARFQVTLAVSHPSCYKHSTTGRLSISLEAEFDYHVSATAKEKTVQWGSAYIKALVERKEGDRPLETSVRRALQIKDAEVSNVSKPQKKQSRKKHRKDTEVPQPSGSTNPITNEAANEEHVPIHSNDPLLNGGDILKLNELMKLCTNLSQRVLDLGNTKTSQAAEITKLKERVKKARREEKIQEHQGLKRIKEVFDDPGKLKLKRIKAVKPKDVTTAATITTNVVTRPKARGVVLMSNSNDKAEEQESLTIEERSKLFVELIDKRKKHFAKLRAEEIRRKPTNQKPKMKKSNVPEEAYERVLWGDLKVMFEPVESKESAYLYAGREKVCHSTPATSQKAQQEAFKTDHLNRMCYQRLKPLTKTMQEPGRCLKHPPSKR</sequence>
<feature type="compositionally biased region" description="Polar residues" evidence="2">
    <location>
        <begin position="197"/>
        <end position="206"/>
    </location>
</feature>
<name>A0ABQ5GUS5_9ASTR</name>
<reference evidence="4" key="2">
    <citation type="submission" date="2022-01" db="EMBL/GenBank/DDBJ databases">
        <authorList>
            <person name="Yamashiro T."/>
            <person name="Shiraishi A."/>
            <person name="Satake H."/>
            <person name="Nakayama K."/>
        </authorList>
    </citation>
    <scope>NUCLEOTIDE SEQUENCE</scope>
</reference>
<dbReference type="PANTHER" id="PTHR46148:SF59">
    <property type="entry name" value="NUCLEOTIDYLTRANSFERASE, RIBONUCLEASE H"/>
    <property type="match status" value="1"/>
</dbReference>
<evidence type="ECO:0000256" key="2">
    <source>
        <dbReference type="SAM" id="MobiDB-lite"/>
    </source>
</evidence>
<evidence type="ECO:0000313" key="5">
    <source>
        <dbReference type="Proteomes" id="UP001151760"/>
    </source>
</evidence>
<accession>A0ABQ5GUS5</accession>
<protein>
    <recommendedName>
        <fullName evidence="3">Tf2-1-like SH3-like domain-containing protein</fullName>
    </recommendedName>
</protein>
<organism evidence="4 5">
    <name type="scientific">Tanacetum coccineum</name>
    <dbReference type="NCBI Taxonomy" id="301880"/>
    <lineage>
        <taxon>Eukaryota</taxon>
        <taxon>Viridiplantae</taxon>
        <taxon>Streptophyta</taxon>
        <taxon>Embryophyta</taxon>
        <taxon>Tracheophyta</taxon>
        <taxon>Spermatophyta</taxon>
        <taxon>Magnoliopsida</taxon>
        <taxon>eudicotyledons</taxon>
        <taxon>Gunneridae</taxon>
        <taxon>Pentapetalae</taxon>
        <taxon>asterids</taxon>
        <taxon>campanulids</taxon>
        <taxon>Asterales</taxon>
        <taxon>Asteraceae</taxon>
        <taxon>Asteroideae</taxon>
        <taxon>Anthemideae</taxon>
        <taxon>Anthemidinae</taxon>
        <taxon>Tanacetum</taxon>
    </lineage>
</organism>
<feature type="region of interest" description="Disordered" evidence="2">
    <location>
        <begin position="504"/>
        <end position="541"/>
    </location>
</feature>
<dbReference type="InterPro" id="IPR056924">
    <property type="entry name" value="SH3_Tf2-1"/>
</dbReference>
<feature type="coiled-coil region" evidence="1">
    <location>
        <begin position="586"/>
        <end position="613"/>
    </location>
</feature>
<keyword evidence="1" id="KW-0175">Coiled coil</keyword>
<dbReference type="EMBL" id="BQNB010018896">
    <property type="protein sequence ID" value="GJT79401.1"/>
    <property type="molecule type" value="Genomic_DNA"/>
</dbReference>
<comment type="caution">
    <text evidence="4">The sequence shown here is derived from an EMBL/GenBank/DDBJ whole genome shotgun (WGS) entry which is preliminary data.</text>
</comment>
<feature type="compositionally biased region" description="Polar residues" evidence="2">
    <location>
        <begin position="529"/>
        <end position="541"/>
    </location>
</feature>
<dbReference type="PANTHER" id="PTHR46148">
    <property type="entry name" value="CHROMO DOMAIN-CONTAINING PROTEIN"/>
    <property type="match status" value="1"/>
</dbReference>
<proteinExistence type="predicted"/>
<reference evidence="4" key="1">
    <citation type="journal article" date="2022" name="Int. J. Mol. Sci.">
        <title>Draft Genome of Tanacetum Coccineum: Genomic Comparison of Closely Related Tanacetum-Family Plants.</title>
        <authorList>
            <person name="Yamashiro T."/>
            <person name="Shiraishi A."/>
            <person name="Nakayama K."/>
            <person name="Satake H."/>
        </authorList>
    </citation>
    <scope>NUCLEOTIDE SEQUENCE</scope>
</reference>
<dbReference type="Pfam" id="PF24626">
    <property type="entry name" value="SH3_Tf2-1"/>
    <property type="match status" value="1"/>
</dbReference>
<keyword evidence="5" id="KW-1185">Reference proteome</keyword>
<evidence type="ECO:0000313" key="4">
    <source>
        <dbReference type="EMBL" id="GJT79401.1"/>
    </source>
</evidence>
<dbReference type="Proteomes" id="UP001151760">
    <property type="component" value="Unassembled WGS sequence"/>
</dbReference>
<feature type="region of interest" description="Disordered" evidence="2">
    <location>
        <begin position="197"/>
        <end position="221"/>
    </location>
</feature>
<feature type="compositionally biased region" description="Basic residues" evidence="2">
    <location>
        <begin position="513"/>
        <end position="523"/>
    </location>
</feature>